<protein>
    <submittedName>
        <fullName evidence="1">Uncharacterized protein</fullName>
    </submittedName>
</protein>
<dbReference type="Proteomes" id="UP001403385">
    <property type="component" value="Unassembled WGS sequence"/>
</dbReference>
<accession>A0AAW9S6F7</accession>
<gene>
    <name evidence="1" type="ORF">AAG747_22785</name>
</gene>
<proteinExistence type="predicted"/>
<keyword evidence="2" id="KW-1185">Reference proteome</keyword>
<evidence type="ECO:0000313" key="2">
    <source>
        <dbReference type="Proteomes" id="UP001403385"/>
    </source>
</evidence>
<organism evidence="1 2">
    <name type="scientific">Rapidithrix thailandica</name>
    <dbReference type="NCBI Taxonomy" id="413964"/>
    <lineage>
        <taxon>Bacteria</taxon>
        <taxon>Pseudomonadati</taxon>
        <taxon>Bacteroidota</taxon>
        <taxon>Cytophagia</taxon>
        <taxon>Cytophagales</taxon>
        <taxon>Flammeovirgaceae</taxon>
        <taxon>Rapidithrix</taxon>
    </lineage>
</organism>
<name>A0AAW9S6F7_9BACT</name>
<sequence length="61" mass="7243">MTENRIKTGSSRHFLMRKAKAIVEKSNTEEAFLKHFSGKRKSLIHFQEKTFPEIHTEKINR</sequence>
<comment type="caution">
    <text evidence="1">The sequence shown here is derived from an EMBL/GenBank/DDBJ whole genome shotgun (WGS) entry which is preliminary data.</text>
</comment>
<reference evidence="1 2" key="1">
    <citation type="submission" date="2024-04" db="EMBL/GenBank/DDBJ databases">
        <title>Novel genus in family Flammeovirgaceae.</title>
        <authorList>
            <person name="Nguyen T.H."/>
            <person name="Vuong T.Q."/>
            <person name="Le H."/>
            <person name="Kim S.-G."/>
        </authorList>
    </citation>
    <scope>NUCLEOTIDE SEQUENCE [LARGE SCALE GENOMIC DNA]</scope>
    <source>
        <strain evidence="1 2">JCM 23209</strain>
    </source>
</reference>
<dbReference type="RefSeq" id="WP_346823547.1">
    <property type="nucleotide sequence ID" value="NZ_JBDKWZ010000016.1"/>
</dbReference>
<evidence type="ECO:0000313" key="1">
    <source>
        <dbReference type="EMBL" id="MEN7550765.1"/>
    </source>
</evidence>
<dbReference type="AlphaFoldDB" id="A0AAW9S6F7"/>
<dbReference type="EMBL" id="JBDKWZ010000016">
    <property type="protein sequence ID" value="MEN7550765.1"/>
    <property type="molecule type" value="Genomic_DNA"/>
</dbReference>